<keyword evidence="1" id="KW-1133">Transmembrane helix</keyword>
<accession>A0A1C9W706</accession>
<evidence type="ECO:0000313" key="3">
    <source>
        <dbReference type="Proteomes" id="UP000095672"/>
    </source>
</evidence>
<reference evidence="3" key="1">
    <citation type="submission" date="2016-01" db="EMBL/GenBank/DDBJ databases">
        <title>Complete genome sequence of Microbulbifer sp. CCB-MM1, a halophile isolated from Matang Mangrove Forest, Perak.</title>
        <authorList>
            <person name="Moh T.H."/>
            <person name="Dinesh B."/>
            <person name="Lau N.-S."/>
            <person name="Go F."/>
            <person name="Alexander Chong S.-C."/>
        </authorList>
    </citation>
    <scope>NUCLEOTIDE SEQUENCE [LARGE SCALE GENOMIC DNA]</scope>
    <source>
        <strain evidence="3">CCB-MM1</strain>
    </source>
</reference>
<name>A0A1C9W706_9GAMM</name>
<proteinExistence type="predicted"/>
<dbReference type="Proteomes" id="UP000095672">
    <property type="component" value="Chromosome"/>
</dbReference>
<sequence>MPIRKWSIQYLVMLLLLFTLFSAVQYLKGRELAYAIEFGVLWAWISSTIFLVVRIRNYRNRVDCQLCNDLRDK</sequence>
<keyword evidence="3" id="KW-1185">Reference proteome</keyword>
<gene>
    <name evidence="2" type="ORF">AUP74_01494</name>
</gene>
<feature type="transmembrane region" description="Helical" evidence="1">
    <location>
        <begin position="7"/>
        <end position="26"/>
    </location>
</feature>
<keyword evidence="1" id="KW-0472">Membrane</keyword>
<evidence type="ECO:0000256" key="1">
    <source>
        <dbReference type="SAM" id="Phobius"/>
    </source>
</evidence>
<keyword evidence="1" id="KW-0812">Transmembrane</keyword>
<evidence type="ECO:0000313" key="2">
    <source>
        <dbReference type="EMBL" id="AOS96931.1"/>
    </source>
</evidence>
<feature type="transmembrane region" description="Helical" evidence="1">
    <location>
        <begin position="32"/>
        <end position="53"/>
    </location>
</feature>
<dbReference type="AlphaFoldDB" id="A0A1C9W706"/>
<dbReference type="EMBL" id="CP014143">
    <property type="protein sequence ID" value="AOS96931.1"/>
    <property type="molecule type" value="Genomic_DNA"/>
</dbReference>
<protein>
    <submittedName>
        <fullName evidence="2">Uncharacterized protein</fullName>
    </submittedName>
</protein>
<organism evidence="2 3">
    <name type="scientific">Microbulbifer aggregans</name>
    <dbReference type="NCBI Taxonomy" id="1769779"/>
    <lineage>
        <taxon>Bacteria</taxon>
        <taxon>Pseudomonadati</taxon>
        <taxon>Pseudomonadota</taxon>
        <taxon>Gammaproteobacteria</taxon>
        <taxon>Cellvibrionales</taxon>
        <taxon>Microbulbiferaceae</taxon>
        <taxon>Microbulbifer</taxon>
    </lineage>
</organism>
<dbReference type="KEGG" id="micc:AUP74_01494"/>